<gene>
    <name evidence="6" type="ORF">ACFFGY_17975</name>
</gene>
<feature type="domain" description="HTH lysR-type" evidence="5">
    <location>
        <begin position="7"/>
        <end position="64"/>
    </location>
</feature>
<comment type="similarity">
    <text evidence="1">Belongs to the LysR transcriptional regulatory family.</text>
</comment>
<dbReference type="PRINTS" id="PR00039">
    <property type="entry name" value="HTHLYSR"/>
</dbReference>
<dbReference type="SUPFAM" id="SSF53850">
    <property type="entry name" value="Periplasmic binding protein-like II"/>
    <property type="match status" value="1"/>
</dbReference>
<dbReference type="Gene3D" id="3.40.190.10">
    <property type="entry name" value="Periplasmic binding protein-like II"/>
    <property type="match status" value="2"/>
</dbReference>
<dbReference type="Gene3D" id="1.10.10.10">
    <property type="entry name" value="Winged helix-like DNA-binding domain superfamily/Winged helix DNA-binding domain"/>
    <property type="match status" value="2"/>
</dbReference>
<keyword evidence="7" id="KW-1185">Reference proteome</keyword>
<dbReference type="PANTHER" id="PTHR30126:SF97">
    <property type="entry name" value="HTH-TYPE TRANSCRIPTIONAL REGULATOR ABGR"/>
    <property type="match status" value="1"/>
</dbReference>
<dbReference type="InterPro" id="IPR036388">
    <property type="entry name" value="WH-like_DNA-bd_sf"/>
</dbReference>
<dbReference type="SUPFAM" id="SSF46785">
    <property type="entry name" value="Winged helix' DNA-binding domain"/>
    <property type="match status" value="2"/>
</dbReference>
<evidence type="ECO:0000313" key="7">
    <source>
        <dbReference type="Proteomes" id="UP001589865"/>
    </source>
</evidence>
<dbReference type="InterPro" id="IPR005119">
    <property type="entry name" value="LysR_subst-bd"/>
</dbReference>
<dbReference type="PANTHER" id="PTHR30126">
    <property type="entry name" value="HTH-TYPE TRANSCRIPTIONAL REGULATOR"/>
    <property type="match status" value="1"/>
</dbReference>
<dbReference type="Pfam" id="PF03466">
    <property type="entry name" value="LysR_substrate"/>
    <property type="match status" value="1"/>
</dbReference>
<protein>
    <submittedName>
        <fullName evidence="6">LysR substrate-binding domain-containing protein</fullName>
    </submittedName>
</protein>
<evidence type="ECO:0000256" key="4">
    <source>
        <dbReference type="ARBA" id="ARBA00023163"/>
    </source>
</evidence>
<organism evidence="6 7">
    <name type="scientific">Roseomonas elaeocarpi</name>
    <dbReference type="NCBI Taxonomy" id="907779"/>
    <lineage>
        <taxon>Bacteria</taxon>
        <taxon>Pseudomonadati</taxon>
        <taxon>Pseudomonadota</taxon>
        <taxon>Alphaproteobacteria</taxon>
        <taxon>Acetobacterales</taxon>
        <taxon>Roseomonadaceae</taxon>
        <taxon>Roseomonas</taxon>
    </lineage>
</organism>
<dbReference type="PROSITE" id="PS50931">
    <property type="entry name" value="HTH_LYSR"/>
    <property type="match status" value="1"/>
</dbReference>
<comment type="caution">
    <text evidence="6">The sequence shown here is derived from an EMBL/GenBank/DDBJ whole genome shotgun (WGS) entry which is preliminary data.</text>
</comment>
<keyword evidence="4" id="KW-0804">Transcription</keyword>
<dbReference type="InterPro" id="IPR036390">
    <property type="entry name" value="WH_DNA-bd_sf"/>
</dbReference>
<evidence type="ECO:0000313" key="6">
    <source>
        <dbReference type="EMBL" id="MFC0410145.1"/>
    </source>
</evidence>
<keyword evidence="3" id="KW-0238">DNA-binding</keyword>
<dbReference type="InterPro" id="IPR000847">
    <property type="entry name" value="LysR_HTH_N"/>
</dbReference>
<evidence type="ECO:0000256" key="2">
    <source>
        <dbReference type="ARBA" id="ARBA00023015"/>
    </source>
</evidence>
<sequence>MARPAGYSLRHLRVFQEVARLRSVRKAADAVHLTQPAVTQAIAKLEGQIGTQLFDRRSSGTYLTPAGEILAHRVGRMFRQIEEALAALSPGDLPSAQLACAAERITLPQIRALSAIANNQVARMAEQAGISQASLIHAAREMERCLGTRLLRHASSGLSTTEEAGELARRLSIAVREFDCGLEEIWADANHHRGLLRIGVMPLAGSFLVGQVVNELIKSAPEARVQLRTADSSYLSNALLNGDIDFVIGLSRLTDGEKFTQEALAALPYVLVARAGHPLTRRSAIRLADLEDYELIAPSREATRRVAFDRLIALVPHARATNIEASSISTLRFLLSGSDRLALLTHFEFEQEKAAGVLTALPFGPIEPAPFIGVSWRKDWELPPLHKQFLSLLRSHAAAISAVEGQAPMLHCPEEAA</sequence>
<accession>A0ABV6JWQ6</accession>
<keyword evidence="2" id="KW-0805">Transcription regulation</keyword>
<dbReference type="RefSeq" id="WP_377045897.1">
    <property type="nucleotide sequence ID" value="NZ_JBHLUN010000013.1"/>
</dbReference>
<dbReference type="Pfam" id="PF00126">
    <property type="entry name" value="HTH_1"/>
    <property type="match status" value="1"/>
</dbReference>
<proteinExistence type="inferred from homology"/>
<reference evidence="6 7" key="1">
    <citation type="submission" date="2024-09" db="EMBL/GenBank/DDBJ databases">
        <authorList>
            <person name="Sun Q."/>
            <person name="Mori K."/>
        </authorList>
    </citation>
    <scope>NUCLEOTIDE SEQUENCE [LARGE SCALE GENOMIC DNA]</scope>
    <source>
        <strain evidence="6 7">TBRC 5777</strain>
    </source>
</reference>
<evidence type="ECO:0000256" key="3">
    <source>
        <dbReference type="ARBA" id="ARBA00023125"/>
    </source>
</evidence>
<dbReference type="Proteomes" id="UP001589865">
    <property type="component" value="Unassembled WGS sequence"/>
</dbReference>
<name>A0ABV6JWQ6_9PROT</name>
<evidence type="ECO:0000259" key="5">
    <source>
        <dbReference type="PROSITE" id="PS50931"/>
    </source>
</evidence>
<dbReference type="EMBL" id="JBHLUN010000013">
    <property type="protein sequence ID" value="MFC0410145.1"/>
    <property type="molecule type" value="Genomic_DNA"/>
</dbReference>
<evidence type="ECO:0000256" key="1">
    <source>
        <dbReference type="ARBA" id="ARBA00009437"/>
    </source>
</evidence>